<dbReference type="EMBL" id="JAIOIU010000137">
    <property type="protein sequence ID" value="MBZ0160662.1"/>
    <property type="molecule type" value="Genomic_DNA"/>
</dbReference>
<organism evidence="3 4">
    <name type="scientific">Candidatus Methylomirabilis tolerans</name>
    <dbReference type="NCBI Taxonomy" id="3123416"/>
    <lineage>
        <taxon>Bacteria</taxon>
        <taxon>Candidatus Methylomirabilota</taxon>
        <taxon>Candidatus Methylomirabilia</taxon>
        <taxon>Candidatus Methylomirabilales</taxon>
        <taxon>Candidatus Methylomirabilaceae</taxon>
        <taxon>Candidatus Methylomirabilis</taxon>
    </lineage>
</organism>
<sequence>MPFVANFIAAFASILSTVLTVYTWMFIIRALLSWVNPDPWNPIVQFLARATDPVLRPIQQLIPMWRLGIDISPIIAILALQFVQRWFIPSLQEIAWNLSQ</sequence>
<evidence type="ECO:0000313" key="3">
    <source>
        <dbReference type="EMBL" id="MBZ0160662.1"/>
    </source>
</evidence>
<keyword evidence="2" id="KW-0472">Membrane</keyword>
<dbReference type="Pfam" id="PF02325">
    <property type="entry name" value="CCB3_YggT"/>
    <property type="match status" value="1"/>
</dbReference>
<name>A0AAJ1EL49_9BACT</name>
<proteinExistence type="inferred from homology"/>
<dbReference type="PANTHER" id="PTHR33219:SF14">
    <property type="entry name" value="PROTEIN COFACTOR ASSEMBLY OF COMPLEX C SUBUNIT B CCB3, CHLOROPLASTIC-RELATED"/>
    <property type="match status" value="1"/>
</dbReference>
<gene>
    <name evidence="3" type="ORF">K8G79_11090</name>
</gene>
<reference evidence="3 4" key="1">
    <citation type="journal article" date="2021" name="bioRxiv">
        <title>Unraveling nitrogen, sulfur and carbon metabolic pathways and microbial community transcriptional responses to substrate deprivation and toxicity stresses in a bioreactor mimicking anoxic brackish coastal sediment conditions.</title>
        <authorList>
            <person name="Martins P.D."/>
            <person name="Echeveste M.J."/>
            <person name="Arshad A."/>
            <person name="Kurth J."/>
            <person name="Ouboter H."/>
            <person name="Jetten M.S.M."/>
            <person name="Welte C.U."/>
        </authorList>
    </citation>
    <scope>NUCLEOTIDE SEQUENCE [LARGE SCALE GENOMIC DNA]</scope>
    <source>
        <strain evidence="3">MAG_38</strain>
    </source>
</reference>
<dbReference type="Proteomes" id="UP001197609">
    <property type="component" value="Unassembled WGS sequence"/>
</dbReference>
<evidence type="ECO:0000256" key="2">
    <source>
        <dbReference type="SAM" id="Phobius"/>
    </source>
</evidence>
<dbReference type="PANTHER" id="PTHR33219">
    <property type="entry name" value="YLMG HOMOLOG PROTEIN 2, CHLOROPLASTIC"/>
    <property type="match status" value="1"/>
</dbReference>
<protein>
    <submittedName>
        <fullName evidence="3">YggT family protein</fullName>
    </submittedName>
</protein>
<comment type="caution">
    <text evidence="3">The sequence shown here is derived from an EMBL/GenBank/DDBJ whole genome shotgun (WGS) entry which is preliminary data.</text>
</comment>
<keyword evidence="2" id="KW-1133">Transmembrane helix</keyword>
<dbReference type="InterPro" id="IPR003425">
    <property type="entry name" value="CCB3/YggT"/>
</dbReference>
<comment type="similarity">
    <text evidence="1">Belongs to the YggT family.</text>
</comment>
<keyword evidence="2" id="KW-0812">Transmembrane</keyword>
<dbReference type="GO" id="GO:0016020">
    <property type="term" value="C:membrane"/>
    <property type="evidence" value="ECO:0007669"/>
    <property type="project" value="InterPro"/>
</dbReference>
<accession>A0AAJ1EL49</accession>
<dbReference type="AlphaFoldDB" id="A0AAJ1EL49"/>
<evidence type="ECO:0000256" key="1">
    <source>
        <dbReference type="ARBA" id="ARBA00010894"/>
    </source>
</evidence>
<feature type="transmembrane region" description="Helical" evidence="2">
    <location>
        <begin position="7"/>
        <end position="32"/>
    </location>
</feature>
<evidence type="ECO:0000313" key="4">
    <source>
        <dbReference type="Proteomes" id="UP001197609"/>
    </source>
</evidence>